<dbReference type="GO" id="GO:0016787">
    <property type="term" value="F:hydrolase activity"/>
    <property type="evidence" value="ECO:0007669"/>
    <property type="project" value="UniProtKB-KW"/>
</dbReference>
<evidence type="ECO:0000256" key="6">
    <source>
        <dbReference type="ARBA" id="ARBA00022840"/>
    </source>
</evidence>
<keyword evidence="6" id="KW-0067">ATP-binding</keyword>
<evidence type="ECO:0000256" key="1">
    <source>
        <dbReference type="ARBA" id="ARBA00022562"/>
    </source>
</evidence>
<keyword evidence="4" id="KW-0378">Hydrolase</keyword>
<evidence type="ECO:0000256" key="4">
    <source>
        <dbReference type="ARBA" id="ARBA00022801"/>
    </source>
</evidence>
<evidence type="ECO:0000256" key="5">
    <source>
        <dbReference type="ARBA" id="ARBA00022806"/>
    </source>
</evidence>
<dbReference type="InterPro" id="IPR034711">
    <property type="entry name" value="HSV_HELI"/>
</dbReference>
<dbReference type="InterPro" id="IPR027417">
    <property type="entry name" value="P-loop_NTPase"/>
</dbReference>
<dbReference type="InterPro" id="IPR003840">
    <property type="entry name" value="DNA_helicase_dom"/>
</dbReference>
<keyword evidence="5 8" id="KW-0347">Helicase</keyword>
<reference evidence="8" key="1">
    <citation type="submission" date="2021-09" db="EMBL/GenBank/DDBJ databases">
        <title>The complete genome of the Saguinine gammaherpesvirus 1 (SgGHV-1).</title>
        <authorList>
            <person name="Marti-Carreras J."/>
            <person name="Maes P."/>
        </authorList>
    </citation>
    <scope>NUCLEOTIDE SEQUENCE</scope>
    <source>
        <strain evidence="8">S338D</strain>
    </source>
</reference>
<evidence type="ECO:0000259" key="7">
    <source>
        <dbReference type="Pfam" id="PF02689"/>
    </source>
</evidence>
<dbReference type="GO" id="GO:0004386">
    <property type="term" value="F:helicase activity"/>
    <property type="evidence" value="ECO:0007669"/>
    <property type="project" value="UniProtKB-KW"/>
</dbReference>
<dbReference type="SUPFAM" id="SSF52540">
    <property type="entry name" value="P-loop containing nucleoside triphosphate hydrolases"/>
    <property type="match status" value="2"/>
</dbReference>
<organism evidence="8 9">
    <name type="scientific">Saguinine gammaherpesvirus 1</name>
    <dbReference type="NCBI Taxonomy" id="2169901"/>
    <lineage>
        <taxon>Viruses</taxon>
        <taxon>Duplodnaviria</taxon>
        <taxon>Heunggongvirae</taxon>
        <taxon>Peploviricota</taxon>
        <taxon>Herviviricetes</taxon>
        <taxon>Herpesvirales</taxon>
        <taxon>Orthoherpesviridae</taxon>
        <taxon>Gammaherpesvirinae</taxon>
    </lineage>
</organism>
<dbReference type="EMBL" id="OK337614">
    <property type="protein sequence ID" value="UNP64478.1"/>
    <property type="molecule type" value="Genomic_DNA"/>
</dbReference>
<dbReference type="HAMAP" id="MF_04030">
    <property type="entry name" value="HSV_HELI"/>
    <property type="match status" value="1"/>
</dbReference>
<evidence type="ECO:0000256" key="2">
    <source>
        <dbReference type="ARBA" id="ARBA00022705"/>
    </source>
</evidence>
<sequence length="782" mass="88012">MEEEPSSVFILNMTSDTKIRKIVNNIKQLASQTTDPPEMSWFDQEFDPLDSNGPFLPFTSYVITGTAGAGKSTSISAMHQHLNCLITGATTVAAQNLTSKLRTFCPTIFNAFGFKSRHINILPRMIPKIDNPSIEILQQYELAKYWPIITDIKSEFMKKKQHGMYSSLNMASFQALSAMGTPALYTTNIIVIDEAGTLTSYILSTVVFFYWFYNSWLNTPLYRAGIVPCIVCVGSPTQTDAFLSTYIHSEQKHRISSCENILSFLIGNKIASDYINLNKNWALFINNKRCCDPQFGHLLKLLEYNLGISEDVLAYVDRFVVARAKILDPLEYIGWTRLFLSHNEVKSFLTSLHSALTLMPNNQDVKLFTCPIVCEVFHKPLEEYKAHVNLHKITAIEWLTKNLSRMSNYSQFIDQDMTIVNTEYGPTSTKVTYLVKYVKNTYVSLNGKTRKCICGYMGSYGDFKKILDTETFIDSHSHDKPEFVYGFLNTLLYNSMYSFHKAGLDQGNEAYLVALRSLEIPSNLLQIPNVMEDDLWTLSDDGDVFYHKVPPPPNASAASIAILLGHYQSLKNLFLSRLDLACLHFGNQFLQGPLCTFTVNMQARDGVDFSSPSGILPGLLAYASTVESYKIKGYTFLPVNFGRFSSSNLSKDLEKKMPRIIVEDSQGFVACLETNINKMTETTESGDMFHICSAGDYGLSSKLAMTIVKAQGMSLEKVAISFGNHKRVKLSNIYVAISRATNPDYIVMDKNPLKDISPEDKQQPISRHIIHALSNPNTLLVY</sequence>
<dbReference type="Gene3D" id="3.40.50.300">
    <property type="entry name" value="P-loop containing nucleotide triphosphate hydrolases"/>
    <property type="match status" value="1"/>
</dbReference>
<dbReference type="GO" id="GO:0006260">
    <property type="term" value="P:DNA replication"/>
    <property type="evidence" value="ECO:0007669"/>
    <property type="project" value="UniProtKB-KW"/>
</dbReference>
<keyword evidence="3" id="KW-0547">Nucleotide-binding</keyword>
<dbReference type="Pfam" id="PF02689">
    <property type="entry name" value="Herpes_Helicase"/>
    <property type="match status" value="1"/>
</dbReference>
<keyword evidence="1" id="KW-1048">Host nucleus</keyword>
<dbReference type="Proteomes" id="UP001142430">
    <property type="component" value="Segment"/>
</dbReference>
<proteinExistence type="inferred from homology"/>
<feature type="domain" description="DNA replication helicase" evidence="7">
    <location>
        <begin position="5"/>
        <end position="782"/>
    </location>
</feature>
<evidence type="ECO:0000256" key="3">
    <source>
        <dbReference type="ARBA" id="ARBA00022741"/>
    </source>
</evidence>
<keyword evidence="2" id="KW-0235">DNA replication</keyword>
<dbReference type="GO" id="GO:0005524">
    <property type="term" value="F:ATP binding"/>
    <property type="evidence" value="ECO:0007669"/>
    <property type="project" value="UniProtKB-KW"/>
</dbReference>
<name>A0A9Q8VJB4_9GAMA</name>
<evidence type="ECO:0000313" key="9">
    <source>
        <dbReference type="Proteomes" id="UP001142430"/>
    </source>
</evidence>
<accession>A0A9Q8VJB4</accession>
<protein>
    <submittedName>
        <fullName evidence="8">DNA helicase-primase complex component</fullName>
    </submittedName>
</protein>
<evidence type="ECO:0000313" key="8">
    <source>
        <dbReference type="EMBL" id="UNP64478.1"/>
    </source>
</evidence>